<gene>
    <name evidence="1" type="ORF">CLV46_1630</name>
</gene>
<dbReference type="InterPro" id="IPR036514">
    <property type="entry name" value="SGNH_hydro_sf"/>
</dbReference>
<dbReference type="Proteomes" id="UP000228758">
    <property type="component" value="Unassembled WGS sequence"/>
</dbReference>
<comment type="caution">
    <text evidence="1">The sequence shown here is derived from an EMBL/GenBank/DDBJ whole genome shotgun (WGS) entry which is preliminary data.</text>
</comment>
<reference evidence="1 2" key="1">
    <citation type="submission" date="2017-11" db="EMBL/GenBank/DDBJ databases">
        <title>Genomic Encyclopedia of Archaeal and Bacterial Type Strains, Phase II (KMG-II): From Individual Species to Whole Genera.</title>
        <authorList>
            <person name="Goeker M."/>
        </authorList>
    </citation>
    <scope>NUCLEOTIDE SEQUENCE [LARGE SCALE GENOMIC DNA]</scope>
    <source>
        <strain evidence="1 2">DSM 27393</strain>
    </source>
</reference>
<evidence type="ECO:0000313" key="1">
    <source>
        <dbReference type="EMBL" id="PJJ72068.1"/>
    </source>
</evidence>
<protein>
    <recommendedName>
        <fullName evidence="3">GDSL-like lipase/acylhydrolase family protein</fullName>
    </recommendedName>
</protein>
<accession>A0A2M9CJM8</accession>
<evidence type="ECO:0008006" key="3">
    <source>
        <dbReference type="Google" id="ProtNLM"/>
    </source>
</evidence>
<proteinExistence type="predicted"/>
<organism evidence="1 2">
    <name type="scientific">Diaminobutyricimonas aerilata</name>
    <dbReference type="NCBI Taxonomy" id="1162967"/>
    <lineage>
        <taxon>Bacteria</taxon>
        <taxon>Bacillati</taxon>
        <taxon>Actinomycetota</taxon>
        <taxon>Actinomycetes</taxon>
        <taxon>Micrococcales</taxon>
        <taxon>Microbacteriaceae</taxon>
        <taxon>Diaminobutyricimonas</taxon>
    </lineage>
</organism>
<evidence type="ECO:0000313" key="2">
    <source>
        <dbReference type="Proteomes" id="UP000228758"/>
    </source>
</evidence>
<dbReference type="EMBL" id="PGFF01000001">
    <property type="protein sequence ID" value="PJJ72068.1"/>
    <property type="molecule type" value="Genomic_DNA"/>
</dbReference>
<keyword evidence="2" id="KW-1185">Reference proteome</keyword>
<sequence>MLRLQRMTHALLRPSARVWHATQLDRWRAIPRPHDDPIVDVPGDDADRVLLIGDGAACGYGVVSHHLALAGALARRLAHATGRGARVEVVTHPRLFVGELKIELERLELRGMDAIVVTTGIGDACRLTSIRSWQHDVRGAVDAVVAHARRDTPVLWLGIPSVRAIPVFRGVSARIIEHHAALLNRQTRMLLDDHPRAQFVPFEPDPHRDGERHRSAATFSRWADLVTPSLHRALDEQVEGPVAK</sequence>
<dbReference type="AlphaFoldDB" id="A0A2M9CJM8"/>
<dbReference type="Gene3D" id="3.40.50.1110">
    <property type="entry name" value="SGNH hydrolase"/>
    <property type="match status" value="1"/>
</dbReference>
<dbReference type="SUPFAM" id="SSF52266">
    <property type="entry name" value="SGNH hydrolase"/>
    <property type="match status" value="1"/>
</dbReference>
<name>A0A2M9CJM8_9MICO</name>